<dbReference type="GO" id="GO:0019646">
    <property type="term" value="P:aerobic electron transport chain"/>
    <property type="evidence" value="ECO:0007669"/>
    <property type="project" value="TreeGrafter"/>
</dbReference>
<gene>
    <name evidence="7" type="ORF">FPZ44_00655</name>
</gene>
<evidence type="ECO:0000256" key="1">
    <source>
        <dbReference type="ARBA" id="ARBA00001974"/>
    </source>
</evidence>
<keyword evidence="4" id="KW-0274">FAD</keyword>
<feature type="domain" description="FAD/NAD(P)-binding" evidence="6">
    <location>
        <begin position="3"/>
        <end position="318"/>
    </location>
</feature>
<evidence type="ECO:0000256" key="3">
    <source>
        <dbReference type="ARBA" id="ARBA00022630"/>
    </source>
</evidence>
<dbReference type="InterPro" id="IPR051169">
    <property type="entry name" value="NADH-Q_oxidoreductase"/>
</dbReference>
<proteinExistence type="inferred from homology"/>
<accession>A0A559IVM7</accession>
<keyword evidence="3" id="KW-0285">Flavoprotein</keyword>
<comment type="similarity">
    <text evidence="2">Belongs to the NADH dehydrogenase family.</text>
</comment>
<dbReference type="EMBL" id="VNJK01000001">
    <property type="protein sequence ID" value="TVX91695.1"/>
    <property type="molecule type" value="Genomic_DNA"/>
</dbReference>
<keyword evidence="8" id="KW-1185">Reference proteome</keyword>
<dbReference type="Pfam" id="PF07992">
    <property type="entry name" value="Pyr_redox_2"/>
    <property type="match status" value="1"/>
</dbReference>
<dbReference type="OrthoDB" id="9781621at2"/>
<evidence type="ECO:0000256" key="2">
    <source>
        <dbReference type="ARBA" id="ARBA00005272"/>
    </source>
</evidence>
<organism evidence="7 8">
    <name type="scientific">Paenibacillus agilis</name>
    <dbReference type="NCBI Taxonomy" id="3020863"/>
    <lineage>
        <taxon>Bacteria</taxon>
        <taxon>Bacillati</taxon>
        <taxon>Bacillota</taxon>
        <taxon>Bacilli</taxon>
        <taxon>Bacillales</taxon>
        <taxon>Paenibacillaceae</taxon>
        <taxon>Paenibacillus</taxon>
    </lineage>
</organism>
<dbReference type="InterPro" id="IPR036188">
    <property type="entry name" value="FAD/NAD-bd_sf"/>
</dbReference>
<comment type="caution">
    <text evidence="7">The sequence shown here is derived from an EMBL/GenBank/DDBJ whole genome shotgun (WGS) entry which is preliminary data.</text>
</comment>
<evidence type="ECO:0000256" key="4">
    <source>
        <dbReference type="ARBA" id="ARBA00022827"/>
    </source>
</evidence>
<dbReference type="PANTHER" id="PTHR42913:SF3">
    <property type="entry name" value="64 KDA MITOCHONDRIAL NADH DEHYDROGENASE (EUROFUNG)"/>
    <property type="match status" value="1"/>
</dbReference>
<evidence type="ECO:0000259" key="6">
    <source>
        <dbReference type="Pfam" id="PF07992"/>
    </source>
</evidence>
<reference evidence="7 8" key="1">
    <citation type="submission" date="2019-07" db="EMBL/GenBank/DDBJ databases">
        <authorList>
            <person name="Kim J."/>
        </authorList>
    </citation>
    <scope>NUCLEOTIDE SEQUENCE [LARGE SCALE GENOMIC DNA]</scope>
    <source>
        <strain evidence="7 8">N4</strain>
    </source>
</reference>
<evidence type="ECO:0000313" key="8">
    <source>
        <dbReference type="Proteomes" id="UP000318102"/>
    </source>
</evidence>
<comment type="cofactor">
    <cofactor evidence="1">
        <name>FAD</name>
        <dbReference type="ChEBI" id="CHEBI:57692"/>
    </cofactor>
</comment>
<dbReference type="InterPro" id="IPR023753">
    <property type="entry name" value="FAD/NAD-binding_dom"/>
</dbReference>
<dbReference type="AlphaFoldDB" id="A0A559IVM7"/>
<protein>
    <submittedName>
        <fullName evidence="7">NAD(P)/FAD-dependent oxidoreductase</fullName>
    </submittedName>
</protein>
<dbReference type="GO" id="GO:0003955">
    <property type="term" value="F:NAD(P)H dehydrogenase (quinone) activity"/>
    <property type="evidence" value="ECO:0007669"/>
    <property type="project" value="TreeGrafter"/>
</dbReference>
<evidence type="ECO:0000313" key="7">
    <source>
        <dbReference type="EMBL" id="TVX91695.1"/>
    </source>
</evidence>
<dbReference type="SUPFAM" id="SSF51905">
    <property type="entry name" value="FAD/NAD(P)-binding domain"/>
    <property type="match status" value="2"/>
</dbReference>
<dbReference type="PANTHER" id="PTHR42913">
    <property type="entry name" value="APOPTOSIS-INDUCING FACTOR 1"/>
    <property type="match status" value="1"/>
</dbReference>
<dbReference type="Proteomes" id="UP000318102">
    <property type="component" value="Unassembled WGS sequence"/>
</dbReference>
<name>A0A559IVM7_9BACL</name>
<keyword evidence="5" id="KW-0560">Oxidoreductase</keyword>
<sequence length="392" mass="42334">MMKKVLILGAGYGGLLSALTLRKYMTAEEASIIVVNRYPTHQIMTELHRLAADNISEKAIALPLKRLLQGKQIDICIDTVVSIKPDRNQVKLASGTTHAYDALVIALGSETAFYGIPGLRENSFTLKSVEDANRIRNHIKDRIEAYRNTRDLADMTIVVGGGGLTGVELVGELADMLPRWCGSMGVNSQDVQLYNIESSPTILQGFEAELVNRAQTSLKKRGVHFINGAPVIEVQGNKVLLKDGQSLQANTLVWTGGIQGNTIVANCGIEVERGRATVNSYLQSTSNSAIFVVGDSAIISNEEGHPYPPSAQLAWQMGETAGYNVFAYLNNGTMQIFEPTFSGKIASLGRKDAIASVGASGVLLTGLPASLMKEASKTRYLAHIRALFAYAY</sequence>
<dbReference type="Gene3D" id="3.50.50.100">
    <property type="match status" value="1"/>
</dbReference>
<dbReference type="PRINTS" id="PR00368">
    <property type="entry name" value="FADPNR"/>
</dbReference>
<evidence type="ECO:0000256" key="5">
    <source>
        <dbReference type="ARBA" id="ARBA00023002"/>
    </source>
</evidence>
<dbReference type="RefSeq" id="WP_144986445.1">
    <property type="nucleotide sequence ID" value="NZ_VNJK01000001.1"/>
</dbReference>